<dbReference type="InterPro" id="IPR005135">
    <property type="entry name" value="Endo/exonuclease/phosphatase"/>
</dbReference>
<organism evidence="3 4">
    <name type="scientific">Sphingobacterium kitahiroshimense</name>
    <dbReference type="NCBI Taxonomy" id="470446"/>
    <lineage>
        <taxon>Bacteria</taxon>
        <taxon>Pseudomonadati</taxon>
        <taxon>Bacteroidota</taxon>
        <taxon>Sphingobacteriia</taxon>
        <taxon>Sphingobacteriales</taxon>
        <taxon>Sphingobacteriaceae</taxon>
        <taxon>Sphingobacterium</taxon>
    </lineage>
</organism>
<keyword evidence="3" id="KW-0255">Endonuclease</keyword>
<dbReference type="Gene3D" id="3.60.10.10">
    <property type="entry name" value="Endonuclease/exonuclease/phosphatase"/>
    <property type="match status" value="1"/>
</dbReference>
<dbReference type="InterPro" id="IPR050410">
    <property type="entry name" value="CCR4/nocturin_mRNA_transcr"/>
</dbReference>
<dbReference type="GO" id="GO:0004519">
    <property type="term" value="F:endonuclease activity"/>
    <property type="evidence" value="ECO:0007669"/>
    <property type="project" value="UniProtKB-KW"/>
</dbReference>
<feature type="domain" description="Endonuclease/exonuclease/phosphatase" evidence="2">
    <location>
        <begin position="29"/>
        <end position="275"/>
    </location>
</feature>
<reference evidence="3 4" key="1">
    <citation type="submission" date="2024-04" db="EMBL/GenBank/DDBJ databases">
        <title>WGS of bacteria from Torrens River.</title>
        <authorList>
            <person name="Wyrsch E.R."/>
            <person name="Drigo B."/>
        </authorList>
    </citation>
    <scope>NUCLEOTIDE SEQUENCE [LARGE SCALE GENOMIC DNA]</scope>
    <source>
        <strain evidence="3 4">TWI391</strain>
    </source>
</reference>
<keyword evidence="1" id="KW-0732">Signal</keyword>
<gene>
    <name evidence="3" type="ORF">ABE541_11200</name>
</gene>
<comment type="caution">
    <text evidence="3">The sequence shown here is derived from an EMBL/GenBank/DDBJ whole genome shotgun (WGS) entry which is preliminary data.</text>
</comment>
<sequence length="284" mass="32759">MKTRYIKTMLCLMISAVTLTAQAQKMRVATYNLRYDTPNDSLDRWQNRVTPIAQLIQFHEFDIFGTQEALKNQLDDLSKQLPQFERYGLGRDDGKAAGEHAAIYYKKDRFELVSKGDFWLSETPDRPSLGWDAPSNIRICTWIQLKDKDSKKSFFLFNAHYDHRGILARKESSLLILKKITEIAKEQPVILMGDFNGDSYSEWYKSLATSDLLKDTYHMVSMPYALNGSSNGFRTGEKFPVHNTIIDHIFVSKHFKGHKWGILTDTYSGKFPSDHFPVLTVLEL</sequence>
<dbReference type="InterPro" id="IPR036691">
    <property type="entry name" value="Endo/exonu/phosph_ase_sf"/>
</dbReference>
<dbReference type="RefSeq" id="WP_183912418.1">
    <property type="nucleotide sequence ID" value="NZ_JBDJLH010000002.1"/>
</dbReference>
<proteinExistence type="predicted"/>
<dbReference type="CDD" id="cd09083">
    <property type="entry name" value="EEP-1"/>
    <property type="match status" value="1"/>
</dbReference>
<dbReference type="Proteomes" id="UP001409291">
    <property type="component" value="Unassembled WGS sequence"/>
</dbReference>
<feature type="chain" id="PRO_5047261053" evidence="1">
    <location>
        <begin position="24"/>
        <end position="284"/>
    </location>
</feature>
<keyword evidence="4" id="KW-1185">Reference proteome</keyword>
<keyword evidence="3" id="KW-0378">Hydrolase</keyword>
<evidence type="ECO:0000313" key="3">
    <source>
        <dbReference type="EMBL" id="MEN5377832.1"/>
    </source>
</evidence>
<feature type="signal peptide" evidence="1">
    <location>
        <begin position="1"/>
        <end position="23"/>
    </location>
</feature>
<dbReference type="PANTHER" id="PTHR12121">
    <property type="entry name" value="CARBON CATABOLITE REPRESSOR PROTEIN 4"/>
    <property type="match status" value="1"/>
</dbReference>
<dbReference type="EMBL" id="JBDJNQ010000004">
    <property type="protein sequence ID" value="MEN5377832.1"/>
    <property type="molecule type" value="Genomic_DNA"/>
</dbReference>
<protein>
    <submittedName>
        <fullName evidence="3">Endonuclease/exonuclease/phosphatase family protein</fullName>
    </submittedName>
</protein>
<keyword evidence="3" id="KW-0540">Nuclease</keyword>
<dbReference type="Pfam" id="PF03372">
    <property type="entry name" value="Exo_endo_phos"/>
    <property type="match status" value="1"/>
</dbReference>
<dbReference type="PANTHER" id="PTHR12121:SF36">
    <property type="entry name" value="ENDONUCLEASE_EXONUCLEASE_PHOSPHATASE DOMAIN-CONTAINING PROTEIN"/>
    <property type="match status" value="1"/>
</dbReference>
<name>A0ABV0BTH8_9SPHI</name>
<evidence type="ECO:0000256" key="1">
    <source>
        <dbReference type="SAM" id="SignalP"/>
    </source>
</evidence>
<dbReference type="SUPFAM" id="SSF56219">
    <property type="entry name" value="DNase I-like"/>
    <property type="match status" value="1"/>
</dbReference>
<accession>A0ABV0BTH8</accession>
<evidence type="ECO:0000313" key="4">
    <source>
        <dbReference type="Proteomes" id="UP001409291"/>
    </source>
</evidence>
<evidence type="ECO:0000259" key="2">
    <source>
        <dbReference type="Pfam" id="PF03372"/>
    </source>
</evidence>